<keyword evidence="1" id="KW-0472">Membrane</keyword>
<accession>A0ABD3NWF4</accession>
<proteinExistence type="predicted"/>
<organism evidence="2 3">
    <name type="scientific">Cyclotella cryptica</name>
    <dbReference type="NCBI Taxonomy" id="29204"/>
    <lineage>
        <taxon>Eukaryota</taxon>
        <taxon>Sar</taxon>
        <taxon>Stramenopiles</taxon>
        <taxon>Ochrophyta</taxon>
        <taxon>Bacillariophyta</taxon>
        <taxon>Coscinodiscophyceae</taxon>
        <taxon>Thalassiosirophycidae</taxon>
        <taxon>Stephanodiscales</taxon>
        <taxon>Stephanodiscaceae</taxon>
        <taxon>Cyclotella</taxon>
    </lineage>
</organism>
<comment type="caution">
    <text evidence="2">The sequence shown here is derived from an EMBL/GenBank/DDBJ whole genome shotgun (WGS) entry which is preliminary data.</text>
</comment>
<reference evidence="2 3" key="1">
    <citation type="journal article" date="2020" name="G3 (Bethesda)">
        <title>Improved Reference Genome for Cyclotella cryptica CCMP332, a Model for Cell Wall Morphogenesis, Salinity Adaptation, and Lipid Production in Diatoms (Bacillariophyta).</title>
        <authorList>
            <person name="Roberts W.R."/>
            <person name="Downey K.M."/>
            <person name="Ruck E.C."/>
            <person name="Traller J.C."/>
            <person name="Alverson A.J."/>
        </authorList>
    </citation>
    <scope>NUCLEOTIDE SEQUENCE [LARGE SCALE GENOMIC DNA]</scope>
    <source>
        <strain evidence="2 3">CCMP332</strain>
    </source>
</reference>
<keyword evidence="1" id="KW-1133">Transmembrane helix</keyword>
<name>A0ABD3NWF4_9STRA</name>
<keyword evidence="3" id="KW-1185">Reference proteome</keyword>
<keyword evidence="1" id="KW-0812">Transmembrane</keyword>
<dbReference type="EMBL" id="JABMIG020000379">
    <property type="protein sequence ID" value="KAL3779692.1"/>
    <property type="molecule type" value="Genomic_DNA"/>
</dbReference>
<evidence type="ECO:0008006" key="4">
    <source>
        <dbReference type="Google" id="ProtNLM"/>
    </source>
</evidence>
<evidence type="ECO:0000313" key="3">
    <source>
        <dbReference type="Proteomes" id="UP001516023"/>
    </source>
</evidence>
<evidence type="ECO:0000313" key="2">
    <source>
        <dbReference type="EMBL" id="KAL3779692.1"/>
    </source>
</evidence>
<sequence>MVSCGRFEQRAQSMTWDDVYLMIRKRTKNTSDGNVDASNASNANDDPHEFRKQTVVVWWRRLSHGKLFLMSCLVSFSGWLLVVLLSSYTTSSTIRGSSSGVVLMSENPSVVVASEKNWSQCTTRNTEHGALMTSNALLNNNTEHSGKVEPLWLPAYPTSLPGKNGGIYSDFLSRVTGIDNAARNYYRSSKTLKRCHSLNNPSNIGVTCEIVHPIVPCERPHPSSQSDNFGGVILVALRNPLTAFPAYHQEKAEKYHNVKGQVEVKDWVSFRDRYVGNGTHSPLFEEWKHFIMEWRNMDPYVVAMYLPFERWFDFGEGPILVKRLAGVLKREGHPVIYDGVSDDNTSEPNDLECTWLKQVREAINAEDTRRATEGWYTPEYRPEQKQMLATMLETFAEEVASHAKGDDGVPRGDDELIGILHEYKDSILRSIWKLTGPVQL</sequence>
<gene>
    <name evidence="2" type="ORF">HJC23_010560</name>
</gene>
<dbReference type="Proteomes" id="UP001516023">
    <property type="component" value="Unassembled WGS sequence"/>
</dbReference>
<feature type="transmembrane region" description="Helical" evidence="1">
    <location>
        <begin position="67"/>
        <end position="88"/>
    </location>
</feature>
<dbReference type="AlphaFoldDB" id="A0ABD3NWF4"/>
<protein>
    <recommendedName>
        <fullName evidence="4">Sulfotransferase domain-containing protein</fullName>
    </recommendedName>
</protein>
<evidence type="ECO:0000256" key="1">
    <source>
        <dbReference type="SAM" id="Phobius"/>
    </source>
</evidence>